<dbReference type="VEuPathDB" id="FungiDB:YALI0_C13838g"/>
<name>A0A1D8NB27_YARLL</name>
<proteinExistence type="predicted"/>
<protein>
    <submittedName>
        <fullName evidence="2">Uncharacterized protein</fullName>
    </submittedName>
</protein>
<evidence type="ECO:0000256" key="1">
    <source>
        <dbReference type="SAM" id="MobiDB-lite"/>
    </source>
</evidence>
<dbReference type="VEuPathDB" id="FungiDB:YALI1_C19464g"/>
<organism evidence="2 3">
    <name type="scientific">Yarrowia lipolytica</name>
    <name type="common">Candida lipolytica</name>
    <dbReference type="NCBI Taxonomy" id="4952"/>
    <lineage>
        <taxon>Eukaryota</taxon>
        <taxon>Fungi</taxon>
        <taxon>Dikarya</taxon>
        <taxon>Ascomycota</taxon>
        <taxon>Saccharomycotina</taxon>
        <taxon>Dipodascomycetes</taxon>
        <taxon>Dipodascales</taxon>
        <taxon>Dipodascales incertae sedis</taxon>
        <taxon>Yarrowia</taxon>
    </lineage>
</organism>
<reference evidence="2 3" key="1">
    <citation type="journal article" date="2016" name="PLoS ONE">
        <title>Sequence Assembly of Yarrowia lipolytica Strain W29/CLIB89 Shows Transposable Element Diversity.</title>
        <authorList>
            <person name="Magnan C."/>
            <person name="Yu J."/>
            <person name="Chang I."/>
            <person name="Jahn E."/>
            <person name="Kanomata Y."/>
            <person name="Wu J."/>
            <person name="Zeller M."/>
            <person name="Oakes M."/>
            <person name="Baldi P."/>
            <person name="Sandmeyer S."/>
        </authorList>
    </citation>
    <scope>NUCLEOTIDE SEQUENCE [LARGE SCALE GENOMIC DNA]</scope>
    <source>
        <strain evidence="3">CLIB89(W29)</strain>
    </source>
</reference>
<gene>
    <name evidence="2" type="ORF">YALI1_C19464g</name>
</gene>
<accession>A0A1D8NB27</accession>
<dbReference type="GeneID" id="94583015"/>
<feature type="region of interest" description="Disordered" evidence="1">
    <location>
        <begin position="1"/>
        <end position="30"/>
    </location>
</feature>
<dbReference type="Proteomes" id="UP000182444">
    <property type="component" value="Chromosome 1C"/>
</dbReference>
<dbReference type="AlphaFoldDB" id="A0A1D8NB27"/>
<evidence type="ECO:0000313" key="3">
    <source>
        <dbReference type="Proteomes" id="UP000182444"/>
    </source>
</evidence>
<evidence type="ECO:0000313" key="2">
    <source>
        <dbReference type="EMBL" id="AOW02840.1"/>
    </source>
</evidence>
<dbReference type="EMBL" id="CP017555">
    <property type="protein sequence ID" value="AOW02840.1"/>
    <property type="molecule type" value="Genomic_DNA"/>
</dbReference>
<dbReference type="RefSeq" id="XP_068138483.1">
    <property type="nucleotide sequence ID" value="XM_068282382.1"/>
</dbReference>
<sequence length="127" mass="13974">MAEDLVQYQKSDWSTLEESESTLSEDQVLSDGEDSGIVSITCVDSNCVSENEQGKLHQWRDRCVGLSGGRFHSLECLQFTPGQNPERLGMVLGESLLDNAVPKPPDVDFGSRSTIFCLNIVTFDSCP</sequence>